<name>A0A839V6W1_9PROT</name>
<comment type="caution">
    <text evidence="1">The sequence shown here is derived from an EMBL/GenBank/DDBJ whole genome shotgun (WGS) entry which is preliminary data.</text>
</comment>
<protein>
    <submittedName>
        <fullName evidence="1">Putative methyltransferase</fullName>
    </submittedName>
</protein>
<sequence>MALDPTGAGRRAAWMHLLARVTGEAACRAALREATDRLHAAQDALRTAERAHIAARQDRHDRLRESYDTLPGQQAPHDIHALRASEEHLLARERQARARCEVASGGVEQATAAQAEAQATLRAAIQQRLRRTEIAVRLEAEARRVALAAEEEAIADELMDRAGHGAG</sequence>
<dbReference type="Proteomes" id="UP000557688">
    <property type="component" value="Unassembled WGS sequence"/>
</dbReference>
<dbReference type="InterPro" id="IPR053716">
    <property type="entry name" value="Flag_assembly_chemotaxis_eff"/>
</dbReference>
<evidence type="ECO:0000313" key="2">
    <source>
        <dbReference type="Proteomes" id="UP000557688"/>
    </source>
</evidence>
<proteinExistence type="predicted"/>
<keyword evidence="2" id="KW-1185">Reference proteome</keyword>
<dbReference type="Gene3D" id="1.10.287.1700">
    <property type="match status" value="1"/>
</dbReference>
<keyword evidence="1" id="KW-0808">Transferase</keyword>
<evidence type="ECO:0000313" key="1">
    <source>
        <dbReference type="EMBL" id="MBB3175269.1"/>
    </source>
</evidence>
<reference evidence="1 2" key="1">
    <citation type="submission" date="2020-08" db="EMBL/GenBank/DDBJ databases">
        <title>Genomic Encyclopedia of Type Strains, Phase III (KMG-III): the genomes of soil and plant-associated and newly described type strains.</title>
        <authorList>
            <person name="Whitman W."/>
        </authorList>
    </citation>
    <scope>NUCLEOTIDE SEQUENCE [LARGE SCALE GENOMIC DNA]</scope>
    <source>
        <strain evidence="1 2">CECT 8088</strain>
    </source>
</reference>
<gene>
    <name evidence="1" type="ORF">FHR90_003123</name>
</gene>
<organism evidence="1 2">
    <name type="scientific">Endobacter medicaginis</name>
    <dbReference type="NCBI Taxonomy" id="1181271"/>
    <lineage>
        <taxon>Bacteria</taxon>
        <taxon>Pseudomonadati</taxon>
        <taxon>Pseudomonadota</taxon>
        <taxon>Alphaproteobacteria</taxon>
        <taxon>Acetobacterales</taxon>
        <taxon>Acetobacteraceae</taxon>
        <taxon>Endobacter</taxon>
    </lineage>
</organism>
<dbReference type="RefSeq" id="WP_183275514.1">
    <property type="nucleotide sequence ID" value="NZ_JACHXV010000023.1"/>
</dbReference>
<dbReference type="GO" id="GO:0032259">
    <property type="term" value="P:methylation"/>
    <property type="evidence" value="ECO:0007669"/>
    <property type="project" value="UniProtKB-KW"/>
</dbReference>
<dbReference type="EMBL" id="JACHXV010000023">
    <property type="protein sequence ID" value="MBB3175269.1"/>
    <property type="molecule type" value="Genomic_DNA"/>
</dbReference>
<dbReference type="GO" id="GO:0008168">
    <property type="term" value="F:methyltransferase activity"/>
    <property type="evidence" value="ECO:0007669"/>
    <property type="project" value="UniProtKB-KW"/>
</dbReference>
<keyword evidence="1" id="KW-0489">Methyltransferase</keyword>
<accession>A0A839V6W1</accession>
<dbReference type="AlphaFoldDB" id="A0A839V6W1"/>